<evidence type="ECO:0000259" key="3">
    <source>
        <dbReference type="Pfam" id="PF00501"/>
    </source>
</evidence>
<dbReference type="InterPro" id="IPR020845">
    <property type="entry name" value="AMP-binding_CS"/>
</dbReference>
<accession>A0A2T0ZZL8</accession>
<keyword evidence="2" id="KW-0436">Ligase</keyword>
<dbReference type="Pfam" id="PF00501">
    <property type="entry name" value="AMP-binding"/>
    <property type="match status" value="1"/>
</dbReference>
<dbReference type="FunFam" id="3.30.300.30:FF:000008">
    <property type="entry name" value="2,3-dihydroxybenzoate-AMP ligase"/>
    <property type="match status" value="1"/>
</dbReference>
<dbReference type="InterPro" id="IPR000873">
    <property type="entry name" value="AMP-dep_synth/lig_dom"/>
</dbReference>
<evidence type="ECO:0000259" key="4">
    <source>
        <dbReference type="Pfam" id="PF13193"/>
    </source>
</evidence>
<dbReference type="InterPro" id="IPR045851">
    <property type="entry name" value="AMP-bd_C_sf"/>
</dbReference>
<dbReference type="RefSeq" id="WP_106349176.1">
    <property type="nucleotide sequence ID" value="NZ_PVUE01000008.1"/>
</dbReference>
<evidence type="ECO:0000256" key="2">
    <source>
        <dbReference type="ARBA" id="ARBA00022598"/>
    </source>
</evidence>
<dbReference type="Proteomes" id="UP000237752">
    <property type="component" value="Unassembled WGS sequence"/>
</dbReference>
<dbReference type="GO" id="GO:0016878">
    <property type="term" value="F:acid-thiol ligase activity"/>
    <property type="evidence" value="ECO:0007669"/>
    <property type="project" value="UniProtKB-ARBA"/>
</dbReference>
<dbReference type="OrthoDB" id="9803968at2"/>
<evidence type="ECO:0000313" key="6">
    <source>
        <dbReference type="Proteomes" id="UP000237752"/>
    </source>
</evidence>
<proteinExistence type="inferred from homology"/>
<organism evidence="5 6">
    <name type="scientific">Antricoccus suffuscus</name>
    <dbReference type="NCBI Taxonomy" id="1629062"/>
    <lineage>
        <taxon>Bacteria</taxon>
        <taxon>Bacillati</taxon>
        <taxon>Actinomycetota</taxon>
        <taxon>Actinomycetes</taxon>
        <taxon>Geodermatophilales</taxon>
        <taxon>Antricoccaceae</taxon>
        <taxon>Antricoccus</taxon>
    </lineage>
</organism>
<dbReference type="InterPro" id="IPR025110">
    <property type="entry name" value="AMP-bd_C"/>
</dbReference>
<dbReference type="EMBL" id="PVUE01000008">
    <property type="protein sequence ID" value="PRZ41799.1"/>
    <property type="molecule type" value="Genomic_DNA"/>
</dbReference>
<evidence type="ECO:0000313" key="5">
    <source>
        <dbReference type="EMBL" id="PRZ41799.1"/>
    </source>
</evidence>
<dbReference type="Gene3D" id="3.40.50.12780">
    <property type="entry name" value="N-terminal domain of ligase-like"/>
    <property type="match status" value="1"/>
</dbReference>
<dbReference type="AlphaFoldDB" id="A0A2T0ZZL8"/>
<comment type="similarity">
    <text evidence="1">Belongs to the ATP-dependent AMP-binding enzyme family.</text>
</comment>
<evidence type="ECO:0000256" key="1">
    <source>
        <dbReference type="ARBA" id="ARBA00006432"/>
    </source>
</evidence>
<gene>
    <name evidence="5" type="ORF">CLV47_108158</name>
</gene>
<dbReference type="InterPro" id="IPR042099">
    <property type="entry name" value="ANL_N_sf"/>
</dbReference>
<protein>
    <submittedName>
        <fullName evidence="5">Long-chain acyl-CoA synthetase</fullName>
    </submittedName>
</protein>
<dbReference type="InterPro" id="IPR050237">
    <property type="entry name" value="ATP-dep_AMP-bd_enzyme"/>
</dbReference>
<dbReference type="SUPFAM" id="SSF56801">
    <property type="entry name" value="Acetyl-CoA synthetase-like"/>
    <property type="match status" value="1"/>
</dbReference>
<reference evidence="5 6" key="1">
    <citation type="submission" date="2018-03" db="EMBL/GenBank/DDBJ databases">
        <title>Genomic Encyclopedia of Archaeal and Bacterial Type Strains, Phase II (KMG-II): from individual species to whole genera.</title>
        <authorList>
            <person name="Goeker M."/>
        </authorList>
    </citation>
    <scope>NUCLEOTIDE SEQUENCE [LARGE SCALE GENOMIC DNA]</scope>
    <source>
        <strain evidence="5 6">DSM 100065</strain>
    </source>
</reference>
<dbReference type="PANTHER" id="PTHR43767:SF1">
    <property type="entry name" value="NONRIBOSOMAL PEPTIDE SYNTHASE PES1 (EUROFUNG)-RELATED"/>
    <property type="match status" value="1"/>
</dbReference>
<sequence>MLFSDVLRRNATRTPQNNALLMADGSGSRTFKELYERSNRLANALSGLAAPGDRIAILSENNLEYVEAYYGVPSAGMALTMLNYRLHPKEWVWILNDSGARVLLVEQAYLEAIADYRSELTSIEHIIVIGSGATGMRTYEDLVGAASPVLDPVQVSDDDVAWLLYTSGTTGHPKGAQLTHRNLNTALLQSVLEYDPTEQTSFLNAMPLCHVSGYLTPMHQFYGGSVLMMAGWDPESWMQIVQEHRVTSGGFAPTMMSMLLAHPKINDYDLTSLEWMGYGASKIPADVLRRTIDRFGPIVYAGMGMTELSGNMLTLDKAAHIRAANGEEHLLDAVGKPMALVDIRVVRPDGTDCAYGEIGEIVVQGDQVTVGYIGNPEATEEAFAGGWFHTGDLARMDEEGFFYIVDRAKDMIITGGENVYSTEVENAIYEHPAVSEAAVIGIPDETWGERVTAVVVRREGARVSVDEIVAQCKAQLAGFKQPRDVMFLDELPKTVSGKIRKNVLRERFANDKES</sequence>
<name>A0A2T0ZZL8_9ACTN</name>
<comment type="caution">
    <text evidence="5">The sequence shown here is derived from an EMBL/GenBank/DDBJ whole genome shotgun (WGS) entry which is preliminary data.</text>
</comment>
<dbReference type="Pfam" id="PF13193">
    <property type="entry name" value="AMP-binding_C"/>
    <property type="match status" value="1"/>
</dbReference>
<dbReference type="NCBIfam" id="NF004837">
    <property type="entry name" value="PRK06187.1"/>
    <property type="match status" value="1"/>
</dbReference>
<feature type="domain" description="AMP-dependent synthetase/ligase" evidence="3">
    <location>
        <begin position="7"/>
        <end position="372"/>
    </location>
</feature>
<keyword evidence="6" id="KW-1185">Reference proteome</keyword>
<feature type="domain" description="AMP-binding enzyme C-terminal" evidence="4">
    <location>
        <begin position="423"/>
        <end position="498"/>
    </location>
</feature>
<dbReference type="PROSITE" id="PS00455">
    <property type="entry name" value="AMP_BINDING"/>
    <property type="match status" value="1"/>
</dbReference>
<dbReference type="Gene3D" id="3.30.300.30">
    <property type="match status" value="1"/>
</dbReference>
<dbReference type="PANTHER" id="PTHR43767">
    <property type="entry name" value="LONG-CHAIN-FATTY-ACID--COA LIGASE"/>
    <property type="match status" value="1"/>
</dbReference>
<dbReference type="CDD" id="cd17631">
    <property type="entry name" value="FACL_FadD13-like"/>
    <property type="match status" value="1"/>
</dbReference>